<protein>
    <recommendedName>
        <fullName evidence="3">Alkaline shock family protein YloU</fullName>
    </recommendedName>
</protein>
<organism evidence="1 2">
    <name type="scientific">Kitasatospora paracochleata</name>
    <dbReference type="NCBI Taxonomy" id="58354"/>
    <lineage>
        <taxon>Bacteria</taxon>
        <taxon>Bacillati</taxon>
        <taxon>Actinomycetota</taxon>
        <taxon>Actinomycetes</taxon>
        <taxon>Kitasatosporales</taxon>
        <taxon>Streptomycetaceae</taxon>
        <taxon>Kitasatospora</taxon>
    </lineage>
</organism>
<dbReference type="EMBL" id="JAMZDX010000001">
    <property type="protein sequence ID" value="MCP2308147.1"/>
    <property type="molecule type" value="Genomic_DNA"/>
</dbReference>
<proteinExistence type="predicted"/>
<name>A0ABT1ISN5_9ACTN</name>
<reference evidence="1 2" key="1">
    <citation type="submission" date="2022-06" db="EMBL/GenBank/DDBJ databases">
        <title>Sequencing the genomes of 1000 actinobacteria strains.</title>
        <authorList>
            <person name="Klenk H.-P."/>
        </authorList>
    </citation>
    <scope>NUCLEOTIDE SEQUENCE [LARGE SCALE GENOMIC DNA]</scope>
    <source>
        <strain evidence="1 2">DSM 41656</strain>
    </source>
</reference>
<dbReference type="RefSeq" id="WP_253794464.1">
    <property type="nucleotide sequence ID" value="NZ_BAAAUB010000056.1"/>
</dbReference>
<evidence type="ECO:0000313" key="2">
    <source>
        <dbReference type="Proteomes" id="UP001206483"/>
    </source>
</evidence>
<gene>
    <name evidence="1" type="ORF">FHR36_001239</name>
</gene>
<dbReference type="Proteomes" id="UP001206483">
    <property type="component" value="Unassembled WGS sequence"/>
</dbReference>
<comment type="caution">
    <text evidence="1">The sequence shown here is derived from an EMBL/GenBank/DDBJ whole genome shotgun (WGS) entry which is preliminary data.</text>
</comment>
<evidence type="ECO:0000313" key="1">
    <source>
        <dbReference type="EMBL" id="MCP2308147.1"/>
    </source>
</evidence>
<keyword evidence="2" id="KW-1185">Reference proteome</keyword>
<evidence type="ECO:0008006" key="3">
    <source>
        <dbReference type="Google" id="ProtNLM"/>
    </source>
</evidence>
<sequence length="114" mass="12080">MTEPVALPAPAGRGRLRIADPVYARIAAQAAREALADAWAERPQHGPLPRVSVLVVRGRVRLTLHLDLPYPVDTAALAVRARDAAIERVTALTGTPVGDVTVIVDRLVPAGAVR</sequence>
<accession>A0ABT1ISN5</accession>